<evidence type="ECO:0000313" key="2">
    <source>
        <dbReference type="Proteomes" id="UP000015106"/>
    </source>
</evidence>
<dbReference type="EnsemblPlants" id="TuG1812G0300002776.01.T01">
    <property type="protein sequence ID" value="TuG1812G0300002776.01.T01"/>
    <property type="gene ID" value="TuG1812G0300002776.01"/>
</dbReference>
<protein>
    <submittedName>
        <fullName evidence="1">Uncharacterized protein</fullName>
    </submittedName>
</protein>
<dbReference type="Proteomes" id="UP000015106">
    <property type="component" value="Chromosome 3"/>
</dbReference>
<organism evidence="1 2">
    <name type="scientific">Triticum urartu</name>
    <name type="common">Red wild einkorn</name>
    <name type="synonym">Crithodium urartu</name>
    <dbReference type="NCBI Taxonomy" id="4572"/>
    <lineage>
        <taxon>Eukaryota</taxon>
        <taxon>Viridiplantae</taxon>
        <taxon>Streptophyta</taxon>
        <taxon>Embryophyta</taxon>
        <taxon>Tracheophyta</taxon>
        <taxon>Spermatophyta</taxon>
        <taxon>Magnoliopsida</taxon>
        <taxon>Liliopsida</taxon>
        <taxon>Poales</taxon>
        <taxon>Poaceae</taxon>
        <taxon>BOP clade</taxon>
        <taxon>Pooideae</taxon>
        <taxon>Triticodae</taxon>
        <taxon>Triticeae</taxon>
        <taxon>Triticinae</taxon>
        <taxon>Triticum</taxon>
    </lineage>
</organism>
<sequence>MDRFKETLEECGLHDLGFVGDPYTCRNHNQDEANYIRRLDRAVASQTWCEHFPSYTVIHGNPRHSDH</sequence>
<dbReference type="InterPro" id="IPR036691">
    <property type="entry name" value="Endo/exonu/phosph_ase_sf"/>
</dbReference>
<reference evidence="1" key="2">
    <citation type="submission" date="2018-03" db="EMBL/GenBank/DDBJ databases">
        <title>The Triticum urartu genome reveals the dynamic nature of wheat genome evolution.</title>
        <authorList>
            <person name="Ling H."/>
            <person name="Ma B."/>
            <person name="Shi X."/>
            <person name="Liu H."/>
            <person name="Dong L."/>
            <person name="Sun H."/>
            <person name="Cao Y."/>
            <person name="Gao Q."/>
            <person name="Zheng S."/>
            <person name="Li Y."/>
            <person name="Yu Y."/>
            <person name="Du H."/>
            <person name="Qi M."/>
            <person name="Li Y."/>
            <person name="Yu H."/>
            <person name="Cui Y."/>
            <person name="Wang N."/>
            <person name="Chen C."/>
            <person name="Wu H."/>
            <person name="Zhao Y."/>
            <person name="Zhang J."/>
            <person name="Li Y."/>
            <person name="Zhou W."/>
            <person name="Zhang B."/>
            <person name="Hu W."/>
            <person name="Eijk M."/>
            <person name="Tang J."/>
            <person name="Witsenboer H."/>
            <person name="Zhao S."/>
            <person name="Li Z."/>
            <person name="Zhang A."/>
            <person name="Wang D."/>
            <person name="Liang C."/>
        </authorList>
    </citation>
    <scope>NUCLEOTIDE SEQUENCE [LARGE SCALE GENOMIC DNA]</scope>
    <source>
        <strain evidence="1">cv. G1812</strain>
    </source>
</reference>
<dbReference type="Gramene" id="TuG1812G0300002776.01.T01">
    <property type="protein sequence ID" value="TuG1812G0300002776.01.T01"/>
    <property type="gene ID" value="TuG1812G0300002776.01"/>
</dbReference>
<reference evidence="2" key="1">
    <citation type="journal article" date="2013" name="Nature">
        <title>Draft genome of the wheat A-genome progenitor Triticum urartu.</title>
        <authorList>
            <person name="Ling H.Q."/>
            <person name="Zhao S."/>
            <person name="Liu D."/>
            <person name="Wang J."/>
            <person name="Sun H."/>
            <person name="Zhang C."/>
            <person name="Fan H."/>
            <person name="Li D."/>
            <person name="Dong L."/>
            <person name="Tao Y."/>
            <person name="Gao C."/>
            <person name="Wu H."/>
            <person name="Li Y."/>
            <person name="Cui Y."/>
            <person name="Guo X."/>
            <person name="Zheng S."/>
            <person name="Wang B."/>
            <person name="Yu K."/>
            <person name="Liang Q."/>
            <person name="Yang W."/>
            <person name="Lou X."/>
            <person name="Chen J."/>
            <person name="Feng M."/>
            <person name="Jian J."/>
            <person name="Zhang X."/>
            <person name="Luo G."/>
            <person name="Jiang Y."/>
            <person name="Liu J."/>
            <person name="Wang Z."/>
            <person name="Sha Y."/>
            <person name="Zhang B."/>
            <person name="Wu H."/>
            <person name="Tang D."/>
            <person name="Shen Q."/>
            <person name="Xue P."/>
            <person name="Zou S."/>
            <person name="Wang X."/>
            <person name="Liu X."/>
            <person name="Wang F."/>
            <person name="Yang Y."/>
            <person name="An X."/>
            <person name="Dong Z."/>
            <person name="Zhang K."/>
            <person name="Zhang X."/>
            <person name="Luo M.C."/>
            <person name="Dvorak J."/>
            <person name="Tong Y."/>
            <person name="Wang J."/>
            <person name="Yang H."/>
            <person name="Li Z."/>
            <person name="Wang D."/>
            <person name="Zhang A."/>
            <person name="Wang J."/>
        </authorList>
    </citation>
    <scope>NUCLEOTIDE SEQUENCE</scope>
    <source>
        <strain evidence="2">cv. G1812</strain>
    </source>
</reference>
<evidence type="ECO:0000313" key="1">
    <source>
        <dbReference type="EnsemblPlants" id="TuG1812G0300002776.01.T01"/>
    </source>
</evidence>
<dbReference type="PANTHER" id="PTHR33710:SF49">
    <property type="entry name" value="OS01G0714200 PROTEIN"/>
    <property type="match status" value="1"/>
</dbReference>
<proteinExistence type="predicted"/>
<dbReference type="PANTHER" id="PTHR33710">
    <property type="entry name" value="BNAC02G09200D PROTEIN"/>
    <property type="match status" value="1"/>
</dbReference>
<accession>A0A8R7PTE1</accession>
<dbReference type="AlphaFoldDB" id="A0A8R7PTE1"/>
<name>A0A8R7PTE1_TRIUA</name>
<dbReference type="Gene3D" id="3.60.10.10">
    <property type="entry name" value="Endonuclease/exonuclease/phosphatase"/>
    <property type="match status" value="1"/>
</dbReference>
<dbReference type="SUPFAM" id="SSF56219">
    <property type="entry name" value="DNase I-like"/>
    <property type="match status" value="1"/>
</dbReference>
<reference evidence="1" key="3">
    <citation type="submission" date="2022-06" db="UniProtKB">
        <authorList>
            <consortium name="EnsemblPlants"/>
        </authorList>
    </citation>
    <scope>IDENTIFICATION</scope>
</reference>
<keyword evidence="2" id="KW-1185">Reference proteome</keyword>